<keyword evidence="2" id="KW-1185">Reference proteome</keyword>
<dbReference type="AlphaFoldDB" id="A0A4Y2UM74"/>
<feature type="non-terminal residue" evidence="1">
    <location>
        <position position="1"/>
    </location>
</feature>
<gene>
    <name evidence="1" type="ORF">AVEN_133467_1</name>
</gene>
<reference evidence="1 2" key="1">
    <citation type="journal article" date="2019" name="Sci. Rep.">
        <title>Orb-weaving spider Araneus ventricosus genome elucidates the spidroin gene catalogue.</title>
        <authorList>
            <person name="Kono N."/>
            <person name="Nakamura H."/>
            <person name="Ohtoshi R."/>
            <person name="Moran D.A.P."/>
            <person name="Shinohara A."/>
            <person name="Yoshida Y."/>
            <person name="Fujiwara M."/>
            <person name="Mori M."/>
            <person name="Tomita M."/>
            <person name="Arakawa K."/>
        </authorList>
    </citation>
    <scope>NUCLEOTIDE SEQUENCE [LARGE SCALE GENOMIC DNA]</scope>
</reference>
<sequence>CPCENGYCVYKYANSDRILVCQCNSGYEEFNGYCKECDCGVGHCEFDSKGEKICKCFDGFYEREGRCRTCGCNGWSDMKTKCEVTGNVKRCFCREGFQDVFGHCEGEDINFDT</sequence>
<accession>A0A4Y2UM74</accession>
<evidence type="ECO:0000313" key="2">
    <source>
        <dbReference type="Proteomes" id="UP000499080"/>
    </source>
</evidence>
<proteinExistence type="predicted"/>
<comment type="caution">
    <text evidence="1">The sequence shown here is derived from an EMBL/GenBank/DDBJ whole genome shotgun (WGS) entry which is preliminary data.</text>
</comment>
<dbReference type="Proteomes" id="UP000499080">
    <property type="component" value="Unassembled WGS sequence"/>
</dbReference>
<dbReference type="OrthoDB" id="6421645at2759"/>
<evidence type="ECO:0000313" key="1">
    <source>
        <dbReference type="EMBL" id="GBO12667.1"/>
    </source>
</evidence>
<organism evidence="1 2">
    <name type="scientific">Araneus ventricosus</name>
    <name type="common">Orbweaver spider</name>
    <name type="synonym">Epeira ventricosa</name>
    <dbReference type="NCBI Taxonomy" id="182803"/>
    <lineage>
        <taxon>Eukaryota</taxon>
        <taxon>Metazoa</taxon>
        <taxon>Ecdysozoa</taxon>
        <taxon>Arthropoda</taxon>
        <taxon>Chelicerata</taxon>
        <taxon>Arachnida</taxon>
        <taxon>Araneae</taxon>
        <taxon>Araneomorphae</taxon>
        <taxon>Entelegynae</taxon>
        <taxon>Araneoidea</taxon>
        <taxon>Araneidae</taxon>
        <taxon>Araneus</taxon>
    </lineage>
</organism>
<protein>
    <submittedName>
        <fullName evidence="1">Uncharacterized protein</fullName>
    </submittedName>
</protein>
<dbReference type="EMBL" id="BGPR01037139">
    <property type="protein sequence ID" value="GBO12667.1"/>
    <property type="molecule type" value="Genomic_DNA"/>
</dbReference>
<name>A0A4Y2UM74_ARAVE</name>